<accession>A0A6G3QYQ2</accession>
<dbReference type="EMBL" id="JAAGMD010000623">
    <property type="protein sequence ID" value="NEA88596.1"/>
    <property type="molecule type" value="Genomic_DNA"/>
</dbReference>
<feature type="compositionally biased region" description="Pro residues" evidence="1">
    <location>
        <begin position="59"/>
        <end position="79"/>
    </location>
</feature>
<dbReference type="RefSeq" id="WP_164438687.1">
    <property type="nucleotide sequence ID" value="NZ_JAAGMD010000623.1"/>
</dbReference>
<feature type="non-terminal residue" evidence="3">
    <location>
        <position position="79"/>
    </location>
</feature>
<feature type="compositionally biased region" description="Low complexity" evidence="1">
    <location>
        <begin position="46"/>
        <end position="58"/>
    </location>
</feature>
<feature type="region of interest" description="Disordered" evidence="1">
    <location>
        <begin position="45"/>
        <end position="79"/>
    </location>
</feature>
<dbReference type="AlphaFoldDB" id="A0A6G3QYQ2"/>
<reference evidence="3" key="1">
    <citation type="submission" date="2020-01" db="EMBL/GenBank/DDBJ databases">
        <title>Insect and environment-associated Actinomycetes.</title>
        <authorList>
            <person name="Currrie C."/>
            <person name="Chevrette M."/>
            <person name="Carlson C."/>
            <person name="Stubbendieck R."/>
            <person name="Wendt-Pienkowski E."/>
        </authorList>
    </citation>
    <scope>NUCLEOTIDE SEQUENCE</scope>
    <source>
        <strain evidence="3">SID14436</strain>
    </source>
</reference>
<dbReference type="SUPFAM" id="SSF47336">
    <property type="entry name" value="ACP-like"/>
    <property type="match status" value="1"/>
</dbReference>
<dbReference type="InterPro" id="IPR009081">
    <property type="entry name" value="PP-bd_ACP"/>
</dbReference>
<sequence>VEVTNTLATRFGVHLESVLVYECPTVPELADTVAAAVRHRQQVTEAALAPAPEAAQPAQPKPQSPDPTTTPTPTPTPTP</sequence>
<name>A0A6G3QYQ2_9ACTN</name>
<evidence type="ECO:0000259" key="2">
    <source>
        <dbReference type="PROSITE" id="PS50075"/>
    </source>
</evidence>
<feature type="non-terminal residue" evidence="3">
    <location>
        <position position="1"/>
    </location>
</feature>
<dbReference type="Gene3D" id="1.10.1200.10">
    <property type="entry name" value="ACP-like"/>
    <property type="match status" value="1"/>
</dbReference>
<evidence type="ECO:0000313" key="3">
    <source>
        <dbReference type="EMBL" id="NEA88596.1"/>
    </source>
</evidence>
<proteinExistence type="predicted"/>
<evidence type="ECO:0000256" key="1">
    <source>
        <dbReference type="SAM" id="MobiDB-lite"/>
    </source>
</evidence>
<comment type="caution">
    <text evidence="3">The sequence shown here is derived from an EMBL/GenBank/DDBJ whole genome shotgun (WGS) entry which is preliminary data.</text>
</comment>
<protein>
    <submittedName>
        <fullName evidence="3">Acyl carrier protein</fullName>
    </submittedName>
</protein>
<dbReference type="PROSITE" id="PS50075">
    <property type="entry name" value="CARRIER"/>
    <property type="match status" value="1"/>
</dbReference>
<gene>
    <name evidence="3" type="ORF">G3I53_21805</name>
</gene>
<organism evidence="3">
    <name type="scientific">Streptomyces sp. SID14436</name>
    <dbReference type="NCBI Taxonomy" id="2706070"/>
    <lineage>
        <taxon>Bacteria</taxon>
        <taxon>Bacillati</taxon>
        <taxon>Actinomycetota</taxon>
        <taxon>Actinomycetes</taxon>
        <taxon>Kitasatosporales</taxon>
        <taxon>Streptomycetaceae</taxon>
        <taxon>Streptomyces</taxon>
    </lineage>
</organism>
<feature type="domain" description="Carrier" evidence="2">
    <location>
        <begin position="1"/>
        <end position="37"/>
    </location>
</feature>
<dbReference type="InterPro" id="IPR036736">
    <property type="entry name" value="ACP-like_sf"/>
</dbReference>